<feature type="region of interest" description="Disordered" evidence="1">
    <location>
        <begin position="789"/>
        <end position="829"/>
    </location>
</feature>
<feature type="compositionally biased region" description="Polar residues" evidence="1">
    <location>
        <begin position="789"/>
        <end position="806"/>
    </location>
</feature>
<gene>
    <name evidence="2" type="ORF">CGC20_10795</name>
</gene>
<accession>A0A504Y5Q9</accession>
<evidence type="ECO:0000313" key="2">
    <source>
        <dbReference type="EMBL" id="TPP55565.1"/>
    </source>
</evidence>
<dbReference type="VEuPathDB" id="TriTrypDB:LDHU3_33.1980"/>
<organism evidence="2 3">
    <name type="scientific">Leishmania donovani</name>
    <dbReference type="NCBI Taxonomy" id="5661"/>
    <lineage>
        <taxon>Eukaryota</taxon>
        <taxon>Discoba</taxon>
        <taxon>Euglenozoa</taxon>
        <taxon>Kinetoplastea</taxon>
        <taxon>Metakinetoplastina</taxon>
        <taxon>Trypanosomatida</taxon>
        <taxon>Trypanosomatidae</taxon>
        <taxon>Leishmaniinae</taxon>
        <taxon>Leishmania</taxon>
    </lineage>
</organism>
<feature type="region of interest" description="Disordered" evidence="1">
    <location>
        <begin position="573"/>
        <end position="678"/>
    </location>
</feature>
<dbReference type="VEuPathDB" id="TriTrypDB:LDHU3_33.1990"/>
<feature type="region of interest" description="Disordered" evidence="1">
    <location>
        <begin position="487"/>
        <end position="517"/>
    </location>
</feature>
<protein>
    <submittedName>
        <fullName evidence="2">Uncharacterized protein</fullName>
    </submittedName>
</protein>
<dbReference type="AlphaFoldDB" id="A0A504Y5Q9"/>
<evidence type="ECO:0000313" key="3">
    <source>
        <dbReference type="Proteomes" id="UP000318821"/>
    </source>
</evidence>
<name>A0A504Y5Q9_LEIDO</name>
<feature type="compositionally biased region" description="Low complexity" evidence="1">
    <location>
        <begin position="815"/>
        <end position="829"/>
    </location>
</feature>
<evidence type="ECO:0000256" key="1">
    <source>
        <dbReference type="SAM" id="MobiDB-lite"/>
    </source>
</evidence>
<reference evidence="3" key="1">
    <citation type="submission" date="2019-02" db="EMBL/GenBank/DDBJ databases">
        <title>FDA dAtabase for Regulatory Grade micrObial Sequences (FDA-ARGOS): Supporting development and validation of Infectious Disease Dx tests.</title>
        <authorList>
            <person name="Duncan R."/>
            <person name="Fisher C."/>
            <person name="Tallon L."/>
            <person name="Sadzewicz L."/>
            <person name="Sengamalay N."/>
            <person name="Ott S."/>
            <person name="Godinez A."/>
            <person name="Nagaraj S."/>
            <person name="Vavikolanu K."/>
            <person name="Vyas G."/>
            <person name="Nadendla S."/>
            <person name="Aluvathingal J."/>
            <person name="Sichtig H."/>
        </authorList>
    </citation>
    <scope>NUCLEOTIDE SEQUENCE [LARGE SCALE GENOMIC DNA]</scope>
    <source>
        <strain evidence="3">FDAARGOS_360</strain>
    </source>
</reference>
<sequence length="1235" mass="135591">MLSASASSRLQWRSSSMDITPSSSCALRKRLLGLFYVYSTAVSNGDGVCELAEVRRLEAARYHACLNALARLSSFRNLFAGSEDDMAIRAAATQLQSRLVQDILWRAAMRRDANCARQQQRLNPLEAERTAAPWPSNDDYADEDLLGEACYSPSTFGHGIHSTPSEEAGAAEDVRGSISWSALHSVIVLYLYDHQCFHNSFLAPEVDALRSDSDGGIIMHTGPDRVCAKEKQINVPAMTPPVRRKATCANSATRVAAVQAFERRPCGATKSAAPSSWNGNPPPSLQDTLLRQPNMEIAMDVHVGEEDAGRSLEPVSRCTVDGGKSPTKTSPPPRRKHTQREAAEFPYQQRHIGAVTDVEVVSGGQSGFHRATSVSVSSLSPSWSPPSGKGAVVPKRIAAVTRRQWSASPSPRRPASAVVVFGDERAAASPAPHVARVLRLRPQSPSQQNAMAGHPREYHHRKHRASRAGAAVPTLVTVKKNARAQRLYTTRQPQPANPADATPELTNREGGTGADAKKQQMCLPVPQPLASRPVLAEAWPGSREYSCDLKTPLTTRHEGYFCEAEESASLLDIKLQRERTGRRSDSGRHAQGRRTTSFSVGAPRRASAEASNRDGSMRPDWVRWTFSAKPPPSPGTPPALFRAPVLPSRASSAAPVDVEDTASDQENQPPPTQTSRRRNALYQLEQPFPLTTGEPFAPRPLHEERHTGAAAAPTMVVPVYHVTAPSPTPTPQEDETDAWQHSAAHREASAVAPPPLLHHFTTQQEPKQRPRQPPQQLIGVQCLLFSPSDTSSLATNRSSRVSSTEQQQKDRKLVPASTPTNPAAPTLSPLFCETTHRPFASAHEMGSTSGISHESTAASITLAGVNEGAAAAAGWAITSTSAVESGESAIHHPRQPHSTDAATGAFHSAPRTSAPVVHRFGLLRQAPPIAIRQHTSLWRFAASTASAGTLLLSHSGSGGGSAVACSCPSFQRAHIRTVVPPRPAVTTLVYLDHSGRAVRTGVETDLSFIRTRDNKFYLQRVLPNGEVVRWLAPGLNYLKNVTNFETYSLNEIDENGGIVIPADVMPTAAHDAPGFRDAIFYITKLEATSKFTRKDRRRWHRRLFAHWKESPEKYLNHTLGTYGIIFLVVLWVCVRGFHSIKNQKPFWDINVYGHTDEERERTDPWLRLKRFSERHPEHEGMDMTVTMLSPGQSRLSSARSELRESDFTDPHYHSEFWWKVRHCYYYGHWPKGMAE</sequence>
<dbReference type="EMBL" id="RHLD01000006">
    <property type="protein sequence ID" value="TPP55565.1"/>
    <property type="molecule type" value="Genomic_DNA"/>
</dbReference>
<feature type="compositionally biased region" description="Basic and acidic residues" evidence="1">
    <location>
        <begin position="574"/>
        <end position="588"/>
    </location>
</feature>
<dbReference type="VEuPathDB" id="TriTrypDB:LdBPK_331340.1"/>
<feature type="region of interest" description="Disordered" evidence="1">
    <location>
        <begin position="306"/>
        <end position="340"/>
    </location>
</feature>
<feature type="compositionally biased region" description="Basic and acidic residues" evidence="1">
    <location>
        <begin position="611"/>
        <end position="621"/>
    </location>
</feature>
<dbReference type="Proteomes" id="UP000318821">
    <property type="component" value="Unassembled WGS sequence"/>
</dbReference>
<dbReference type="VEuPathDB" id="TriTrypDB:LdBPK_331330.1"/>
<feature type="region of interest" description="Disordered" evidence="1">
    <location>
        <begin position="721"/>
        <end position="755"/>
    </location>
</feature>
<proteinExistence type="predicted"/>
<dbReference type="VEuPathDB" id="TriTrypDB:LdCL_330019600"/>
<dbReference type="VEuPathDB" id="TriTrypDB:LdCL_330019500"/>
<comment type="caution">
    <text evidence="2">The sequence shown here is derived from an EMBL/GenBank/DDBJ whole genome shotgun (WGS) entry which is preliminary data.</text>
</comment>